<dbReference type="AlphaFoldDB" id="U2MDD1"/>
<accession>U2MDD1</accession>
<reference evidence="1 2" key="1">
    <citation type="submission" date="2013-07" db="EMBL/GenBank/DDBJ databases">
        <authorList>
            <person name="Weinstock G."/>
            <person name="Sodergren E."/>
            <person name="Wylie T."/>
            <person name="Fulton L."/>
            <person name="Fulton R."/>
            <person name="Fronick C."/>
            <person name="O'Laughlin M."/>
            <person name="Godfrey J."/>
            <person name="Miner T."/>
            <person name="Herter B."/>
            <person name="Appelbaum E."/>
            <person name="Cordes M."/>
            <person name="Lek S."/>
            <person name="Wollam A."/>
            <person name="Pepin K.H."/>
            <person name="Palsikar V.B."/>
            <person name="Mitreva M."/>
            <person name="Wilson R.K."/>
        </authorList>
    </citation>
    <scope>NUCLEOTIDE SEQUENCE [LARGE SCALE GENOMIC DNA]</scope>
    <source>
        <strain evidence="1 2">ATCC 27760</strain>
    </source>
</reference>
<gene>
    <name evidence="1" type="ORF">RUMCAL_00390</name>
</gene>
<comment type="caution">
    <text evidence="1">The sequence shown here is derived from an EMBL/GenBank/DDBJ whole genome shotgun (WGS) entry which is preliminary data.</text>
</comment>
<name>U2MDD1_9FIRM</name>
<dbReference type="HOGENOM" id="CLU_1991052_0_0_9"/>
<keyword evidence="2" id="KW-1185">Reference proteome</keyword>
<proteinExistence type="predicted"/>
<organism evidence="1 2">
    <name type="scientific">Ruminococcus callidus ATCC 27760</name>
    <dbReference type="NCBI Taxonomy" id="411473"/>
    <lineage>
        <taxon>Bacteria</taxon>
        <taxon>Bacillati</taxon>
        <taxon>Bacillota</taxon>
        <taxon>Clostridia</taxon>
        <taxon>Eubacteriales</taxon>
        <taxon>Oscillospiraceae</taxon>
        <taxon>Ruminococcus</taxon>
    </lineage>
</organism>
<sequence>MAKTVKHKNSTDLESVLRYFRETVLQHDHAKESVSIHDKKTNDFNHALELEDLNYADRARLATKQMENLKKRRAAKDYVYECQALVDVLSSPEGIRFINKLNEALGAMRKQEKQHESRVYKKRFQ</sequence>
<dbReference type="RefSeq" id="WP_021681995.1">
    <property type="nucleotide sequence ID" value="NZ_KI260389.1"/>
</dbReference>
<evidence type="ECO:0000313" key="2">
    <source>
        <dbReference type="Proteomes" id="UP000016662"/>
    </source>
</evidence>
<dbReference type="eggNOG" id="ENOG50339G2">
    <property type="taxonomic scope" value="Bacteria"/>
</dbReference>
<dbReference type="EMBL" id="AWVF01000031">
    <property type="protein sequence ID" value="ERJ97318.1"/>
    <property type="molecule type" value="Genomic_DNA"/>
</dbReference>
<dbReference type="STRING" id="411473.RUMCAL_00390"/>
<protein>
    <submittedName>
        <fullName evidence="1">Uncharacterized protein</fullName>
    </submittedName>
</protein>
<evidence type="ECO:0000313" key="1">
    <source>
        <dbReference type="EMBL" id="ERJ97318.1"/>
    </source>
</evidence>
<dbReference type="Proteomes" id="UP000016662">
    <property type="component" value="Unassembled WGS sequence"/>
</dbReference>